<dbReference type="Proteomes" id="UP000236546">
    <property type="component" value="Unassembled WGS sequence"/>
</dbReference>
<organism evidence="9 10">
    <name type="scientific">Trichoderma gamsii</name>
    <dbReference type="NCBI Taxonomy" id="398673"/>
    <lineage>
        <taxon>Eukaryota</taxon>
        <taxon>Fungi</taxon>
        <taxon>Dikarya</taxon>
        <taxon>Ascomycota</taxon>
        <taxon>Pezizomycotina</taxon>
        <taxon>Sordariomycetes</taxon>
        <taxon>Hypocreomycetidae</taxon>
        <taxon>Hypocreales</taxon>
        <taxon>Hypocreaceae</taxon>
        <taxon>Trichoderma</taxon>
    </lineage>
</organism>
<evidence type="ECO:0000256" key="3">
    <source>
        <dbReference type="ARBA" id="ARBA00022452"/>
    </source>
</evidence>
<gene>
    <name evidence="9" type="ORF">TGAMA5MH_01490</name>
</gene>
<keyword evidence="5" id="KW-0963">Cytoplasm</keyword>
<protein>
    <submittedName>
        <fullName evidence="9">Uncharacterized protein</fullName>
    </submittedName>
</protein>
<keyword evidence="7" id="KW-0051">Antiviral defense</keyword>
<evidence type="ECO:0000313" key="9">
    <source>
        <dbReference type="EMBL" id="PNP47667.1"/>
    </source>
</evidence>
<dbReference type="OrthoDB" id="4500473at2759"/>
<evidence type="ECO:0000256" key="5">
    <source>
        <dbReference type="ARBA" id="ARBA00022490"/>
    </source>
</evidence>
<sequence>MAKFMKTYFLCPTSEFIRPPPDGPIFLGSIIPSTSVPESSFNRETTVPLVNVDQPVIETDWKKTVSAENKVGLGVYAEFLKTSGLGPEVEFDRSSKRSSIFAFDEMKTVSFQPTPEYVAEAMKAPTVQYWLKEPRQRFSPIVSLYLVIGMKIVKGAKIKYSTSVDTEGKVNIGLDVPSWGLTAGPKGSWGRIDDDETEFNRDSEFVFAFRVKRLRITRKVKIEEYHKGAFLTIGKDKDGKETEPILVDDMDGSSLENATAIHDASENDSVYCVPCNY</sequence>
<dbReference type="Pfam" id="PF26164">
    <property type="entry name" value="Bact_GSDM"/>
    <property type="match status" value="1"/>
</dbReference>
<evidence type="ECO:0000313" key="10">
    <source>
        <dbReference type="Proteomes" id="UP000236546"/>
    </source>
</evidence>
<keyword evidence="6" id="KW-0812">Transmembrane</keyword>
<accession>A0A2K0TQ72</accession>
<comment type="caution">
    <text evidence="9">The sequence shown here is derived from an EMBL/GenBank/DDBJ whole genome shotgun (WGS) entry which is preliminary data.</text>
</comment>
<evidence type="ECO:0000256" key="6">
    <source>
        <dbReference type="ARBA" id="ARBA00022692"/>
    </source>
</evidence>
<evidence type="ECO:0000256" key="2">
    <source>
        <dbReference type="ARBA" id="ARBA00004651"/>
    </source>
</evidence>
<keyword evidence="8" id="KW-0472">Membrane</keyword>
<keyword evidence="4" id="KW-1003">Cell membrane</keyword>
<evidence type="ECO:0000256" key="1">
    <source>
        <dbReference type="ARBA" id="ARBA00004496"/>
    </source>
</evidence>
<proteinExistence type="predicted"/>
<evidence type="ECO:0000256" key="7">
    <source>
        <dbReference type="ARBA" id="ARBA00023118"/>
    </source>
</evidence>
<keyword evidence="3" id="KW-1134">Transmembrane beta strand</keyword>
<reference evidence="9 10" key="1">
    <citation type="submission" date="2017-02" db="EMBL/GenBank/DDBJ databases">
        <title>Genomes of Trichoderma spp. with biocontrol activity.</title>
        <authorList>
            <person name="Gardiner D."/>
            <person name="Kazan K."/>
            <person name="Vos C."/>
            <person name="Harvey P."/>
        </authorList>
    </citation>
    <scope>NUCLEOTIDE SEQUENCE [LARGE SCALE GENOMIC DNA]</scope>
    <source>
        <strain evidence="9 10">A5MH</strain>
    </source>
</reference>
<dbReference type="InterPro" id="IPR058978">
    <property type="entry name" value="GSDM_bact-type"/>
</dbReference>
<evidence type="ECO:0000256" key="8">
    <source>
        <dbReference type="ARBA" id="ARBA00023136"/>
    </source>
</evidence>
<dbReference type="EMBL" id="MTYH01000013">
    <property type="protein sequence ID" value="PNP47667.1"/>
    <property type="molecule type" value="Genomic_DNA"/>
</dbReference>
<comment type="subcellular location">
    <subcellularLocation>
        <location evidence="2">Cell membrane</location>
        <topology evidence="2">Multi-pass membrane protein</topology>
    </subcellularLocation>
    <subcellularLocation>
        <location evidence="1">Cytoplasm</location>
    </subcellularLocation>
</comment>
<name>A0A2K0TQ72_9HYPO</name>
<evidence type="ECO:0000256" key="4">
    <source>
        <dbReference type="ARBA" id="ARBA00022475"/>
    </source>
</evidence>
<dbReference type="AlphaFoldDB" id="A0A2K0TQ72"/>